<feature type="chain" id="PRO_5006412476" evidence="1">
    <location>
        <begin position="25"/>
        <end position="371"/>
    </location>
</feature>
<reference evidence="2 3" key="1">
    <citation type="journal article" date="2015" name="Genome Announc.">
        <title>Expanding the biotechnology potential of lactobacilli through comparative genomics of 213 strains and associated genera.</title>
        <authorList>
            <person name="Sun Z."/>
            <person name="Harris H.M."/>
            <person name="McCann A."/>
            <person name="Guo C."/>
            <person name="Argimon S."/>
            <person name="Zhang W."/>
            <person name="Yang X."/>
            <person name="Jeffery I.B."/>
            <person name="Cooney J.C."/>
            <person name="Kagawa T.F."/>
            <person name="Liu W."/>
            <person name="Song Y."/>
            <person name="Salvetti E."/>
            <person name="Wrobel A."/>
            <person name="Rasinkangas P."/>
            <person name="Parkhill J."/>
            <person name="Rea M.C."/>
            <person name="O'Sullivan O."/>
            <person name="Ritari J."/>
            <person name="Douillard F.P."/>
            <person name="Paul Ross R."/>
            <person name="Yang R."/>
            <person name="Briner A.E."/>
            <person name="Felis G.E."/>
            <person name="de Vos W.M."/>
            <person name="Barrangou R."/>
            <person name="Klaenhammer T.R."/>
            <person name="Caufield P.W."/>
            <person name="Cui Y."/>
            <person name="Zhang H."/>
            <person name="O'Toole P.W."/>
        </authorList>
    </citation>
    <scope>NUCLEOTIDE SEQUENCE [LARGE SCALE GENOMIC DNA]</scope>
    <source>
        <strain evidence="2 3">DSM 17758</strain>
    </source>
</reference>
<keyword evidence="3" id="KW-1185">Reference proteome</keyword>
<dbReference type="CDD" id="cd01951">
    <property type="entry name" value="lectin_L-type"/>
    <property type="match status" value="1"/>
</dbReference>
<dbReference type="PATRIC" id="fig|1423735.3.peg.561"/>
<accession>A0A0R1VZA7</accession>
<dbReference type="InterPro" id="IPR056573">
    <property type="entry name" value="Lectin_L-type_dom"/>
</dbReference>
<gene>
    <name evidence="2" type="ORF">FC15_GL000538</name>
</gene>
<dbReference type="Pfam" id="PF18483">
    <property type="entry name" value="Lectin_L-type_dom"/>
    <property type="match status" value="1"/>
</dbReference>
<comment type="caution">
    <text evidence="2">The sequence shown here is derived from an EMBL/GenBank/DDBJ whole genome shotgun (WGS) entry which is preliminary data.</text>
</comment>
<dbReference type="SUPFAM" id="SSF49899">
    <property type="entry name" value="Concanavalin A-like lectins/glucanases"/>
    <property type="match status" value="1"/>
</dbReference>
<evidence type="ECO:0000256" key="1">
    <source>
        <dbReference type="SAM" id="SignalP"/>
    </source>
</evidence>
<feature type="signal peptide" evidence="1">
    <location>
        <begin position="1"/>
        <end position="24"/>
    </location>
</feature>
<organism evidence="2 3">
    <name type="scientific">Lapidilactobacillus concavus DSM 17758</name>
    <dbReference type="NCBI Taxonomy" id="1423735"/>
    <lineage>
        <taxon>Bacteria</taxon>
        <taxon>Bacillati</taxon>
        <taxon>Bacillota</taxon>
        <taxon>Bacilli</taxon>
        <taxon>Lactobacillales</taxon>
        <taxon>Lactobacillaceae</taxon>
        <taxon>Lapidilactobacillus</taxon>
    </lineage>
</organism>
<protein>
    <submittedName>
        <fullName evidence="2">Uncharacterized protein</fullName>
    </submittedName>
</protein>
<dbReference type="AlphaFoldDB" id="A0A0R1VZA7"/>
<keyword evidence="1" id="KW-0732">Signal</keyword>
<sequence length="371" mass="40863">MRRIYQAVIAVILLTLFPSQSTLAAIAKPGSVPAPPASTLNIANQFVRNPSFGNSDFMTGYPQAVVVTPSKLTQTGSIWSKNKIDLNQSFTYNTWHYLGDKQGSVADGMAFVLQNDSRGQSAYGSVGGGLGVYPYGWIYNNGIVKNYVHNALAIEMDDWWNNINGKADDGFDLDIPGNVVNPNLVGHIAVVQPRLVPSNDSKDLHHFQYQLGNTAYRLANNKWRKFMVSWVPTVTYVNGIRILGGDLSYTFGEQVDGNGAYPTQTFHIPNVLTYFNSDHVYFGYTGATGAYPTFQAVSVDKLPQTAAPITLNFVEKGTNTVLADPITMNGEPGTSWNGASRRQDWIQKMASGITMSANIIRRQRVNSRRLY</sequence>
<dbReference type="STRING" id="1423735.FC15_GL000538"/>
<evidence type="ECO:0000313" key="3">
    <source>
        <dbReference type="Proteomes" id="UP000051315"/>
    </source>
</evidence>
<dbReference type="Gene3D" id="2.60.120.200">
    <property type="match status" value="1"/>
</dbReference>
<evidence type="ECO:0000313" key="2">
    <source>
        <dbReference type="EMBL" id="KRM08473.1"/>
    </source>
</evidence>
<name>A0A0R1VZA7_9LACO</name>
<proteinExistence type="predicted"/>
<dbReference type="EMBL" id="AZFX01000087">
    <property type="protein sequence ID" value="KRM08473.1"/>
    <property type="molecule type" value="Genomic_DNA"/>
</dbReference>
<dbReference type="Proteomes" id="UP000051315">
    <property type="component" value="Unassembled WGS sequence"/>
</dbReference>
<dbReference type="InterPro" id="IPR013320">
    <property type="entry name" value="ConA-like_dom_sf"/>
</dbReference>